<organism evidence="3 4">
    <name type="scientific">Thalassomonas haliotis</name>
    <dbReference type="NCBI Taxonomy" id="485448"/>
    <lineage>
        <taxon>Bacteria</taxon>
        <taxon>Pseudomonadati</taxon>
        <taxon>Pseudomonadota</taxon>
        <taxon>Gammaproteobacteria</taxon>
        <taxon>Alteromonadales</taxon>
        <taxon>Colwelliaceae</taxon>
        <taxon>Thalassomonas</taxon>
    </lineage>
</organism>
<dbReference type="SUPFAM" id="SSF74653">
    <property type="entry name" value="TolA/TonB C-terminal domain"/>
    <property type="match status" value="1"/>
</dbReference>
<proteinExistence type="predicted"/>
<evidence type="ECO:0000256" key="1">
    <source>
        <dbReference type="SAM" id="SignalP"/>
    </source>
</evidence>
<dbReference type="Gene3D" id="3.30.1150.10">
    <property type="match status" value="1"/>
</dbReference>
<feature type="signal peptide" evidence="1">
    <location>
        <begin position="1"/>
        <end position="20"/>
    </location>
</feature>
<dbReference type="EMBL" id="CP059693">
    <property type="protein sequence ID" value="WDE12232.1"/>
    <property type="molecule type" value="Genomic_DNA"/>
</dbReference>
<name>A0ABY7VFR8_9GAMM</name>
<accession>A0ABY7VFR8</accession>
<dbReference type="Proteomes" id="UP001215231">
    <property type="component" value="Chromosome"/>
</dbReference>
<evidence type="ECO:0000313" key="3">
    <source>
        <dbReference type="EMBL" id="WDE12232.1"/>
    </source>
</evidence>
<dbReference type="InterPro" id="IPR037682">
    <property type="entry name" value="TonB_C"/>
</dbReference>
<protein>
    <submittedName>
        <fullName evidence="3">Energy transducer TonB</fullName>
    </submittedName>
</protein>
<dbReference type="RefSeq" id="WP_274052502.1">
    <property type="nucleotide sequence ID" value="NZ_CP059693.1"/>
</dbReference>
<feature type="chain" id="PRO_5045937086" evidence="1">
    <location>
        <begin position="21"/>
        <end position="345"/>
    </location>
</feature>
<reference evidence="3 4" key="1">
    <citation type="journal article" date="2022" name="Mar. Drugs">
        <title>Bioassay-Guided Fractionation Leads to the Detection of Cholic Acid Generated by the Rare Thalassomonas sp.</title>
        <authorList>
            <person name="Pheiffer F."/>
            <person name="Schneider Y.K."/>
            <person name="Hansen E.H."/>
            <person name="Andersen J.H."/>
            <person name="Isaksson J."/>
            <person name="Busche T."/>
            <person name="R C."/>
            <person name="Kalinowski J."/>
            <person name="Zyl L.V."/>
            <person name="Trindade M."/>
        </authorList>
    </citation>
    <scope>NUCLEOTIDE SEQUENCE [LARGE SCALE GENOMIC DNA]</scope>
    <source>
        <strain evidence="3 4">A5K-61T</strain>
    </source>
</reference>
<evidence type="ECO:0000259" key="2">
    <source>
        <dbReference type="PROSITE" id="PS52015"/>
    </source>
</evidence>
<keyword evidence="4" id="KW-1185">Reference proteome</keyword>
<sequence length="345" mass="39209">MKSILLTFFLLPLMACSAIAVEFTPAKMLKDKRLTVPTTANLSRLEGWVLLHYMVDIDGKAKHIEVLNKSEQLDVSEELTDALAKLDFSPALLNQKPVPSGDRLFYYTNKSLVNVNNDDVSPGFNSRYTRAGNYLANKEFGKAKEVLDELQETNSKNLQEQALSAWLHSQYYFSQNNWPAYGKQTKIASLLQNRLPTKWAVTTMQNLMQWHVFKKEYAAAFNALNQIQLIEGAHISEKVYQTMFDSLQTSLQNDTNIELEQTLSDNHAWLHQMSRSKLSIRKTQGTIHAIEVRCKNTRFVLTEQEAKAFAMDVDDIDCAILIKGENGTRISLVESGDLYQFTALN</sequence>
<keyword evidence="1" id="KW-0732">Signal</keyword>
<dbReference type="PROSITE" id="PS52015">
    <property type="entry name" value="TONB_CTD"/>
    <property type="match status" value="1"/>
</dbReference>
<gene>
    <name evidence="3" type="ORF">H3N35_01730</name>
</gene>
<evidence type="ECO:0000313" key="4">
    <source>
        <dbReference type="Proteomes" id="UP001215231"/>
    </source>
</evidence>
<feature type="domain" description="TonB C-terminal" evidence="2">
    <location>
        <begin position="21"/>
        <end position="114"/>
    </location>
</feature>